<name>A0A2W2B2Y6_9ACTN</name>
<feature type="domain" description="Thiamine pyrophosphate enzyme TPP-binding" evidence="2">
    <location>
        <begin position="67"/>
        <end position="110"/>
    </location>
</feature>
<evidence type="ECO:0000259" key="2">
    <source>
        <dbReference type="Pfam" id="PF02775"/>
    </source>
</evidence>
<feature type="non-terminal residue" evidence="3">
    <location>
        <position position="1"/>
    </location>
</feature>
<evidence type="ECO:0000313" key="4">
    <source>
        <dbReference type="Proteomes" id="UP000248627"/>
    </source>
</evidence>
<dbReference type="AlphaFoldDB" id="A0A2W2B2Y6"/>
<dbReference type="InterPro" id="IPR011766">
    <property type="entry name" value="TPP_enzyme_TPP-bd"/>
</dbReference>
<organism evidence="3 4">
    <name type="scientific">Micromonospora endophytica</name>
    <dbReference type="NCBI Taxonomy" id="515350"/>
    <lineage>
        <taxon>Bacteria</taxon>
        <taxon>Bacillati</taxon>
        <taxon>Actinomycetota</taxon>
        <taxon>Actinomycetes</taxon>
        <taxon>Micromonosporales</taxon>
        <taxon>Micromonosporaceae</taxon>
        <taxon>Micromonospora</taxon>
    </lineage>
</organism>
<reference evidence="3 4" key="1">
    <citation type="submission" date="2018-01" db="EMBL/GenBank/DDBJ databases">
        <title>Draft genome sequence of Jishengella endophytica.</title>
        <authorList>
            <person name="Sahin N."/>
            <person name="Ay H."/>
            <person name="Saygin H."/>
        </authorList>
    </citation>
    <scope>NUCLEOTIDE SEQUENCE [LARGE SCALE GENOMIC DNA]</scope>
    <source>
        <strain evidence="3 4">DSM 45430</strain>
    </source>
</reference>
<evidence type="ECO:0000256" key="1">
    <source>
        <dbReference type="SAM" id="MobiDB-lite"/>
    </source>
</evidence>
<dbReference type="RefSeq" id="WP_258378404.1">
    <property type="nucleotide sequence ID" value="NZ_POTX01000520.1"/>
</dbReference>
<dbReference type="EMBL" id="POTX01000520">
    <property type="protein sequence ID" value="PZF81791.1"/>
    <property type="molecule type" value="Genomic_DNA"/>
</dbReference>
<dbReference type="GO" id="GO:0030976">
    <property type="term" value="F:thiamine pyrophosphate binding"/>
    <property type="evidence" value="ECO:0007669"/>
    <property type="project" value="InterPro"/>
</dbReference>
<dbReference type="GO" id="GO:0000287">
    <property type="term" value="F:magnesium ion binding"/>
    <property type="evidence" value="ECO:0007669"/>
    <property type="project" value="UniProtKB-ARBA"/>
</dbReference>
<evidence type="ECO:0000313" key="3">
    <source>
        <dbReference type="EMBL" id="PZF81791.1"/>
    </source>
</evidence>
<sequence length="170" mass="17888">PHRRSAADPPGEADPGGSESRDPLSVLDAFSARLPARATVTVDGDPLLAGYARQLRSRPGLVIGDTPSGAAVPYAVAAKLADPDRPVFALTSDAGMRPHGLAELVTVARRWPAWPDPRLVIVVFGTGRPGTEDVPYAGWARLLGLHGIRVDQARLIGVACHEALTTPRPT</sequence>
<proteinExistence type="predicted"/>
<dbReference type="Pfam" id="PF02775">
    <property type="entry name" value="TPP_enzyme_C"/>
    <property type="match status" value="1"/>
</dbReference>
<dbReference type="InterPro" id="IPR029061">
    <property type="entry name" value="THDP-binding"/>
</dbReference>
<dbReference type="Gene3D" id="3.40.50.970">
    <property type="match status" value="1"/>
</dbReference>
<gene>
    <name evidence="3" type="ORF">C1I93_30865</name>
</gene>
<dbReference type="GO" id="GO:0003824">
    <property type="term" value="F:catalytic activity"/>
    <property type="evidence" value="ECO:0007669"/>
    <property type="project" value="InterPro"/>
</dbReference>
<keyword evidence="4" id="KW-1185">Reference proteome</keyword>
<dbReference type="SUPFAM" id="SSF52518">
    <property type="entry name" value="Thiamin diphosphate-binding fold (THDP-binding)"/>
    <property type="match status" value="1"/>
</dbReference>
<comment type="caution">
    <text evidence="3">The sequence shown here is derived from an EMBL/GenBank/DDBJ whole genome shotgun (WGS) entry which is preliminary data.</text>
</comment>
<protein>
    <submittedName>
        <fullName evidence="3">Thiamine pyrophosphate-requiring protein</fullName>
    </submittedName>
</protein>
<accession>A0A2W2B2Y6</accession>
<feature type="non-terminal residue" evidence="3">
    <location>
        <position position="170"/>
    </location>
</feature>
<dbReference type="Proteomes" id="UP000248627">
    <property type="component" value="Unassembled WGS sequence"/>
</dbReference>
<feature type="region of interest" description="Disordered" evidence="1">
    <location>
        <begin position="1"/>
        <end position="24"/>
    </location>
</feature>